<reference evidence="3" key="1">
    <citation type="submission" date="2025-08" db="UniProtKB">
        <authorList>
            <consortium name="RefSeq"/>
        </authorList>
    </citation>
    <scope>IDENTIFICATION</scope>
    <source>
        <tissue evidence="3">Gonad</tissue>
    </source>
</reference>
<evidence type="ECO:0000313" key="3">
    <source>
        <dbReference type="RefSeq" id="XP_019623517.1"/>
    </source>
</evidence>
<feature type="region of interest" description="Disordered" evidence="1">
    <location>
        <begin position="570"/>
        <end position="593"/>
    </location>
</feature>
<proteinExistence type="predicted"/>
<evidence type="ECO:0000256" key="1">
    <source>
        <dbReference type="SAM" id="MobiDB-lite"/>
    </source>
</evidence>
<keyword evidence="2" id="KW-1185">Reference proteome</keyword>
<dbReference type="OrthoDB" id="10200292at2759"/>
<feature type="compositionally biased region" description="Polar residues" evidence="1">
    <location>
        <begin position="180"/>
        <end position="201"/>
    </location>
</feature>
<feature type="compositionally biased region" description="Basic and acidic residues" evidence="1">
    <location>
        <begin position="32"/>
        <end position="41"/>
    </location>
</feature>
<dbReference type="KEGG" id="bbel:109469439"/>
<dbReference type="GeneID" id="109469439"/>
<feature type="region of interest" description="Disordered" evidence="1">
    <location>
        <begin position="1"/>
        <end position="76"/>
    </location>
</feature>
<feature type="compositionally biased region" description="Low complexity" evidence="1">
    <location>
        <begin position="1"/>
        <end position="13"/>
    </location>
</feature>
<feature type="compositionally biased region" description="Polar residues" evidence="1">
    <location>
        <begin position="211"/>
        <end position="257"/>
    </location>
</feature>
<feature type="region of interest" description="Disordered" evidence="1">
    <location>
        <begin position="180"/>
        <end position="268"/>
    </location>
</feature>
<dbReference type="RefSeq" id="XP_019623517.1">
    <property type="nucleotide sequence ID" value="XM_019767958.1"/>
</dbReference>
<dbReference type="AlphaFoldDB" id="A0A6P4YXK0"/>
<accession>A0A6P4YXK0</accession>
<name>A0A6P4YXK0_BRABE</name>
<evidence type="ECO:0000313" key="2">
    <source>
        <dbReference type="Proteomes" id="UP000515135"/>
    </source>
</evidence>
<protein>
    <submittedName>
        <fullName evidence="3">Uncharacterized protein LOC109469439</fullName>
    </submittedName>
</protein>
<gene>
    <name evidence="3" type="primary">LOC109469439</name>
</gene>
<sequence length="593" mass="65808">MADPDTSSTSSSESDNEEESLAGAGTETDQPPVRDWEDAVRLSEAAAARLGQSGVLFSPPPARTSTPVRQHRRHPPFKRDVMLLDSNSNIEIARPPRGNERQRIVDDGREFKDVMFNREMNARQVLETIRNAIGVHNRPLYLYTPTHRGWRYSVEPLEAIDGERIWNPNNSSTVYIATVSQNHSIPSNPRRQNTERSSNPRGQGIDENPGGTDSTNPRGQGQRMDQQNPGGANSTNPRGQGQRMDQQNAGGANSPNPRGQHENRGLDSARLSVFDISDDEIMDVEEYVPINPARANANDIQVVITTPGIDVGEDGSLYLNENFGELFGGPYDPFTGHLYNTVTFADELGGGTQILNLPILTIEFELAQAQATTDLRVLLVAITPPQPSNAIMRILLEREVAERLLDLAYLWVAGPNSSQGNLARTRLSLPAHSTRNILVVCVPGQTSRMRTLRVFDENNLSMLALFDAMELAETTVLGVRQQRANYQQWRAVRARQDEEFQAVQAVSAEPQAGPSRDSEVEMDEPQSEMDEYADSDMSEEESHSQNAFLHTRAAWQNFGLQQLVTFPQHGRHNSMRDTSAASTVPLIQEDPDE</sequence>
<feature type="region of interest" description="Disordered" evidence="1">
    <location>
        <begin position="504"/>
        <end position="545"/>
    </location>
</feature>
<organism evidence="2 3">
    <name type="scientific">Branchiostoma belcheri</name>
    <name type="common">Amphioxus</name>
    <dbReference type="NCBI Taxonomy" id="7741"/>
    <lineage>
        <taxon>Eukaryota</taxon>
        <taxon>Metazoa</taxon>
        <taxon>Chordata</taxon>
        <taxon>Cephalochordata</taxon>
        <taxon>Leptocardii</taxon>
        <taxon>Amphioxiformes</taxon>
        <taxon>Branchiostomatidae</taxon>
        <taxon>Branchiostoma</taxon>
    </lineage>
</organism>
<dbReference type="Proteomes" id="UP000515135">
    <property type="component" value="Unplaced"/>
</dbReference>
<feature type="compositionally biased region" description="Acidic residues" evidence="1">
    <location>
        <begin position="520"/>
        <end position="539"/>
    </location>
</feature>